<dbReference type="EMBL" id="KN817638">
    <property type="protein sequence ID" value="KJA15684.1"/>
    <property type="molecule type" value="Genomic_DNA"/>
</dbReference>
<name>A0A0D2N9B7_HYPSF</name>
<dbReference type="AlphaFoldDB" id="A0A0D2N9B7"/>
<dbReference type="InterPro" id="IPR036691">
    <property type="entry name" value="Endo/exonu/phosph_ase_sf"/>
</dbReference>
<dbReference type="Gene3D" id="3.60.10.10">
    <property type="entry name" value="Endonuclease/exonuclease/phosphatase"/>
    <property type="match status" value="1"/>
</dbReference>
<evidence type="ECO:0008006" key="3">
    <source>
        <dbReference type="Google" id="ProtNLM"/>
    </source>
</evidence>
<reference evidence="2" key="1">
    <citation type="submission" date="2014-04" db="EMBL/GenBank/DDBJ databases">
        <title>Evolutionary Origins and Diversification of the Mycorrhizal Mutualists.</title>
        <authorList>
            <consortium name="DOE Joint Genome Institute"/>
            <consortium name="Mycorrhizal Genomics Consortium"/>
            <person name="Kohler A."/>
            <person name="Kuo A."/>
            <person name="Nagy L.G."/>
            <person name="Floudas D."/>
            <person name="Copeland A."/>
            <person name="Barry K.W."/>
            <person name="Cichocki N."/>
            <person name="Veneault-Fourrey C."/>
            <person name="LaButti K."/>
            <person name="Lindquist E.A."/>
            <person name="Lipzen A."/>
            <person name="Lundell T."/>
            <person name="Morin E."/>
            <person name="Murat C."/>
            <person name="Riley R."/>
            <person name="Ohm R."/>
            <person name="Sun H."/>
            <person name="Tunlid A."/>
            <person name="Henrissat B."/>
            <person name="Grigoriev I.V."/>
            <person name="Hibbett D.S."/>
            <person name="Martin F."/>
        </authorList>
    </citation>
    <scope>NUCLEOTIDE SEQUENCE [LARGE SCALE GENOMIC DNA]</scope>
    <source>
        <strain evidence="2">FD-334 SS-4</strain>
    </source>
</reference>
<gene>
    <name evidence="1" type="ORF">HYPSUDRAFT_58684</name>
</gene>
<evidence type="ECO:0000313" key="1">
    <source>
        <dbReference type="EMBL" id="KJA15684.1"/>
    </source>
</evidence>
<keyword evidence="2" id="KW-1185">Reference proteome</keyword>
<dbReference type="OrthoDB" id="3059994at2759"/>
<dbReference type="Proteomes" id="UP000054270">
    <property type="component" value="Unassembled WGS sequence"/>
</dbReference>
<protein>
    <recommendedName>
        <fullName evidence="3">Endonuclease/exonuclease/phosphatase domain-containing protein</fullName>
    </recommendedName>
</protein>
<accession>A0A0D2N9B7</accession>
<organism evidence="1 2">
    <name type="scientific">Hypholoma sublateritium (strain FD-334 SS-4)</name>
    <dbReference type="NCBI Taxonomy" id="945553"/>
    <lineage>
        <taxon>Eukaryota</taxon>
        <taxon>Fungi</taxon>
        <taxon>Dikarya</taxon>
        <taxon>Basidiomycota</taxon>
        <taxon>Agaricomycotina</taxon>
        <taxon>Agaricomycetes</taxon>
        <taxon>Agaricomycetidae</taxon>
        <taxon>Agaricales</taxon>
        <taxon>Agaricineae</taxon>
        <taxon>Strophariaceae</taxon>
        <taxon>Hypholoma</taxon>
    </lineage>
</organism>
<proteinExistence type="predicted"/>
<sequence>MYKTPGRPLNKGKWGVIISVRRGIFNVQPVPTPGTLRGRAIALDLTVSTEDNRGFNHRLIGIYSPWIPGGSVDDEQPFWPEITSLCHTAKFSWSVYGDFNATLLTSESSSTSPGIFRSRIAYTHFLESTDGPDV</sequence>
<evidence type="ECO:0000313" key="2">
    <source>
        <dbReference type="Proteomes" id="UP000054270"/>
    </source>
</evidence>